<organism evidence="2 3">
    <name type="scientific">Arthrobacter gallicola</name>
    <dbReference type="NCBI Taxonomy" id="2762225"/>
    <lineage>
        <taxon>Bacteria</taxon>
        <taxon>Bacillati</taxon>
        <taxon>Actinomycetota</taxon>
        <taxon>Actinomycetes</taxon>
        <taxon>Micrococcales</taxon>
        <taxon>Micrococcaceae</taxon>
        <taxon>Arthrobacter</taxon>
    </lineage>
</organism>
<keyword evidence="1" id="KW-0472">Membrane</keyword>
<feature type="transmembrane region" description="Helical" evidence="1">
    <location>
        <begin position="28"/>
        <end position="60"/>
    </location>
</feature>
<evidence type="ECO:0000313" key="3">
    <source>
        <dbReference type="Proteomes" id="UP000609874"/>
    </source>
</evidence>
<protein>
    <submittedName>
        <fullName evidence="2">Uncharacterized protein</fullName>
    </submittedName>
</protein>
<sequence length="285" mass="29425">MIGSTLLLMVGLVDLAGGLRLGRTLPGRLLLLAAVSVLVITGLGIPFLAAAACGALAFGWTLSMPAPKPMEAGRMDSSSPAVPRLWPVIVLFVLVFGITVFDRTAQSASGFLLDAYSLTALESASSVSVETIVAAAAVAVFLTRSANIVALAALGRAHQEDTHPGNSGRGEESPAATQQPNVWEFFIRSRQVASVRAGEKPARGPALKGGRLIGPIERLLIVVLAFAGAPQIIAALAAAKGVVRFPEIAEDRGTGSKAEEFLVGSLASWTLSALAVLYLALVHNG</sequence>
<accession>A0ABR8UNQ3</accession>
<feature type="transmembrane region" description="Helical" evidence="1">
    <location>
        <begin position="261"/>
        <end position="281"/>
    </location>
</feature>
<dbReference type="Proteomes" id="UP000609874">
    <property type="component" value="Unassembled WGS sequence"/>
</dbReference>
<evidence type="ECO:0000256" key="1">
    <source>
        <dbReference type="SAM" id="Phobius"/>
    </source>
</evidence>
<comment type="caution">
    <text evidence="2">The sequence shown here is derived from an EMBL/GenBank/DDBJ whole genome shotgun (WGS) entry which is preliminary data.</text>
</comment>
<feature type="transmembrane region" description="Helical" evidence="1">
    <location>
        <begin position="219"/>
        <end position="241"/>
    </location>
</feature>
<feature type="transmembrane region" description="Helical" evidence="1">
    <location>
        <begin position="81"/>
        <end position="101"/>
    </location>
</feature>
<keyword evidence="1" id="KW-1133">Transmembrane helix</keyword>
<keyword evidence="1" id="KW-0812">Transmembrane</keyword>
<gene>
    <name evidence="2" type="ORF">H9639_02465</name>
</gene>
<reference evidence="2 3" key="1">
    <citation type="submission" date="2020-08" db="EMBL/GenBank/DDBJ databases">
        <title>A Genomic Blueprint of the Chicken Gut Microbiome.</title>
        <authorList>
            <person name="Gilroy R."/>
            <person name="Ravi A."/>
            <person name="Getino M."/>
            <person name="Pursley I."/>
            <person name="Horton D.L."/>
            <person name="Alikhan N.-F."/>
            <person name="Baker D."/>
            <person name="Gharbi K."/>
            <person name="Hall N."/>
            <person name="Watson M."/>
            <person name="Adriaenssens E.M."/>
            <person name="Foster-Nyarko E."/>
            <person name="Jarju S."/>
            <person name="Secka A."/>
            <person name="Antonio M."/>
            <person name="Oren A."/>
            <person name="Chaudhuri R."/>
            <person name="La Ragione R.M."/>
            <person name="Hildebrand F."/>
            <person name="Pallen M.J."/>
        </authorList>
    </citation>
    <scope>NUCLEOTIDE SEQUENCE [LARGE SCALE GENOMIC DNA]</scope>
    <source>
        <strain evidence="2 3">Sa2CUA1</strain>
    </source>
</reference>
<dbReference type="EMBL" id="JACSQD010000001">
    <property type="protein sequence ID" value="MBD7994158.1"/>
    <property type="molecule type" value="Genomic_DNA"/>
</dbReference>
<keyword evidence="3" id="KW-1185">Reference proteome</keyword>
<evidence type="ECO:0000313" key="2">
    <source>
        <dbReference type="EMBL" id="MBD7994158.1"/>
    </source>
</evidence>
<dbReference type="RefSeq" id="WP_191806529.1">
    <property type="nucleotide sequence ID" value="NZ_JACSQD010000001.1"/>
</dbReference>
<name>A0ABR8UNQ3_9MICC</name>
<proteinExistence type="predicted"/>